<sequence>MHMGQEWRIIPWHIAVCSVDLLKRMLSSHHLATAVDELNGAPDFANMAKAVITAGQAREGVTVEELAGTLSRHHLEKRLSKQNHGNDAAVELPTLFRGANRGGKVTAQTKKHYDLLCKGLKDKEIQQQASPEIVQLVCKEGYQTALDYAYQQGAEQGKRSACQYKLFICSSVCKPHLDPDVRQLQPHQPHHRKGGPRPLQVAIHLNLASCPLQHLKSVAERNMEEIQPAGSEEEDEAWEAALQKFRQAEEDRTQGTSLLHYLRMQRPPLCRMRLLLSRGKWTYLMRMSLLTYIAQKVLQGAIMMMRWPLQ</sequence>
<name>A0A6S8NMG7_DUNTE</name>
<dbReference type="EMBL" id="HBIP01031376">
    <property type="protein sequence ID" value="CAE0503985.1"/>
    <property type="molecule type" value="Transcribed_RNA"/>
</dbReference>
<gene>
    <name evidence="1" type="ORF">DTER00134_LOCUS19056</name>
    <name evidence="2" type="ORF">DTER00134_LOCUS19058</name>
</gene>
<proteinExistence type="predicted"/>
<reference evidence="1" key="1">
    <citation type="submission" date="2021-01" db="EMBL/GenBank/DDBJ databases">
        <authorList>
            <person name="Corre E."/>
            <person name="Pelletier E."/>
            <person name="Niang G."/>
            <person name="Scheremetjew M."/>
            <person name="Finn R."/>
            <person name="Kale V."/>
            <person name="Holt S."/>
            <person name="Cochrane G."/>
            <person name="Meng A."/>
            <person name="Brown T."/>
            <person name="Cohen L."/>
        </authorList>
    </citation>
    <scope>NUCLEOTIDE SEQUENCE</scope>
    <source>
        <strain evidence="1">CCMP1320</strain>
    </source>
</reference>
<evidence type="ECO:0000313" key="1">
    <source>
        <dbReference type="EMBL" id="CAE0503983.1"/>
    </source>
</evidence>
<evidence type="ECO:0000313" key="2">
    <source>
        <dbReference type="EMBL" id="CAE0503985.1"/>
    </source>
</evidence>
<dbReference type="AlphaFoldDB" id="A0A6S8NMG7"/>
<organism evidence="1">
    <name type="scientific">Dunaliella tertiolecta</name>
    <name type="common">Green alga</name>
    <dbReference type="NCBI Taxonomy" id="3047"/>
    <lineage>
        <taxon>Eukaryota</taxon>
        <taxon>Viridiplantae</taxon>
        <taxon>Chlorophyta</taxon>
        <taxon>core chlorophytes</taxon>
        <taxon>Chlorophyceae</taxon>
        <taxon>CS clade</taxon>
        <taxon>Chlamydomonadales</taxon>
        <taxon>Dunaliellaceae</taxon>
        <taxon>Dunaliella</taxon>
    </lineage>
</organism>
<protein>
    <submittedName>
        <fullName evidence="1">Uncharacterized protein</fullName>
    </submittedName>
</protein>
<accession>A0A6S8NMG7</accession>
<dbReference type="EMBL" id="HBIP01031374">
    <property type="protein sequence ID" value="CAE0503983.1"/>
    <property type="molecule type" value="Transcribed_RNA"/>
</dbReference>